<evidence type="ECO:0000313" key="2">
    <source>
        <dbReference type="EMBL" id="KAK5947482.1"/>
    </source>
</evidence>
<comment type="caution">
    <text evidence="2">The sequence shown here is derived from an EMBL/GenBank/DDBJ whole genome shotgun (WGS) entry which is preliminary data.</text>
</comment>
<reference evidence="2 3" key="1">
    <citation type="journal article" date="2023" name="Res Sq">
        <title>Genomic and morphological characterization of Knufia obscura isolated from the Mars 2020 spacecraft assembly facility.</title>
        <authorList>
            <person name="Chander A.M."/>
            <person name="Teixeira M.M."/>
            <person name="Singh N.K."/>
            <person name="Williams M.P."/>
            <person name="Parker C.W."/>
            <person name="Leo P."/>
            <person name="Stajich J.E."/>
            <person name="Torok T."/>
            <person name="Tighe S."/>
            <person name="Mason C.E."/>
            <person name="Venkateswaran K."/>
        </authorList>
    </citation>
    <scope>NUCLEOTIDE SEQUENCE [LARGE SCALE GENOMIC DNA]</scope>
    <source>
        <strain evidence="2 3">CCFEE 5817</strain>
    </source>
</reference>
<protein>
    <recommendedName>
        <fullName evidence="1">AB hydrolase-1 domain-containing protein</fullName>
    </recommendedName>
</protein>
<dbReference type="RefSeq" id="XP_064735572.1">
    <property type="nucleotide sequence ID" value="XM_064870075.1"/>
</dbReference>
<dbReference type="Gene3D" id="3.40.50.1820">
    <property type="entry name" value="alpha/beta hydrolase"/>
    <property type="match status" value="1"/>
</dbReference>
<gene>
    <name evidence="2" type="ORF">PMZ80_001632</name>
</gene>
<sequence length="321" mass="34813">MASNKHSLFTPLRLELESGITITGIHYLPDISPTSPTYRPLMVLIHGGTCTAHNFDVSPSLTASTAAASLSIPVISINRPGYLDSTPLVVPDGSTYHKELGRFEHEELFPALWRKYGVSNRCTALLPLGHSLGSLGIIISAGLHAKDPNPKYPLAGIIFSGSGSRSAANAPPPPQDPSQKLAWKRLIMCDKAELNLVPTEALDAIALQDHPIKPEELAEVFAGVWNGYWRTYSNEITVPVMFGQGEHDALVEGTLEHVKEVETCFSKTERFDGSLVRNAPHAIEWSHCAAGWYTRCFGFALEVTASYALKGARIPSGAKES</sequence>
<feature type="domain" description="AB hydrolase-1" evidence="1">
    <location>
        <begin position="42"/>
        <end position="177"/>
    </location>
</feature>
<name>A0ABR0S477_9EURO</name>
<proteinExistence type="predicted"/>
<accession>A0ABR0S477</accession>
<dbReference type="InterPro" id="IPR029058">
    <property type="entry name" value="AB_hydrolase_fold"/>
</dbReference>
<organism evidence="2 3">
    <name type="scientific">Knufia obscura</name>
    <dbReference type="NCBI Taxonomy" id="1635080"/>
    <lineage>
        <taxon>Eukaryota</taxon>
        <taxon>Fungi</taxon>
        <taxon>Dikarya</taxon>
        <taxon>Ascomycota</taxon>
        <taxon>Pezizomycotina</taxon>
        <taxon>Eurotiomycetes</taxon>
        <taxon>Chaetothyriomycetidae</taxon>
        <taxon>Chaetothyriales</taxon>
        <taxon>Trichomeriaceae</taxon>
        <taxon>Knufia</taxon>
    </lineage>
</organism>
<evidence type="ECO:0000259" key="1">
    <source>
        <dbReference type="Pfam" id="PF12697"/>
    </source>
</evidence>
<dbReference type="Pfam" id="PF12697">
    <property type="entry name" value="Abhydrolase_6"/>
    <property type="match status" value="1"/>
</dbReference>
<dbReference type="InterPro" id="IPR000073">
    <property type="entry name" value="AB_hydrolase_1"/>
</dbReference>
<dbReference type="SUPFAM" id="SSF53474">
    <property type="entry name" value="alpha/beta-Hydrolases"/>
    <property type="match status" value="1"/>
</dbReference>
<dbReference type="Proteomes" id="UP001334248">
    <property type="component" value="Unassembled WGS sequence"/>
</dbReference>
<evidence type="ECO:0000313" key="3">
    <source>
        <dbReference type="Proteomes" id="UP001334248"/>
    </source>
</evidence>
<keyword evidence="3" id="KW-1185">Reference proteome</keyword>
<dbReference type="GeneID" id="89995081"/>
<dbReference type="EMBL" id="JAVHJV010000001">
    <property type="protein sequence ID" value="KAK5947482.1"/>
    <property type="molecule type" value="Genomic_DNA"/>
</dbReference>